<keyword evidence="2" id="KW-1185">Reference proteome</keyword>
<accession>A0A6J2EB44</accession>
<keyword evidence="1" id="KW-0472">Membrane</keyword>
<dbReference type="Proteomes" id="UP000515165">
    <property type="component" value="Chromosome X"/>
</dbReference>
<proteinExistence type="predicted"/>
<keyword evidence="1" id="KW-0812">Transmembrane</keyword>
<dbReference type="RefSeq" id="XP_027465451.1">
    <property type="nucleotide sequence ID" value="XM_027609650.1"/>
</dbReference>
<feature type="transmembrane region" description="Helical" evidence="1">
    <location>
        <begin position="144"/>
        <end position="168"/>
    </location>
</feature>
<dbReference type="GeneID" id="113931550"/>
<sequence length="184" mass="20906">MRESRGSLGNERMRSAQIQVVTIAEEMGRIQKVPDCSPAQGLPYEIHCLVAGQGVSWSAELEEDFPCSWQWHGDLLLLNEDCFQTKHWGKLEPELWETVAVTRGIQGLAKRRWISLYHTYTPTVCCWVNMAGQNMWIMVSGPSLGYHITLLSCLLWLLLTVAVSQNFFVLMTLTVLRSTAQESF</sequence>
<gene>
    <name evidence="3" type="primary">LOC113931550</name>
</gene>
<reference evidence="3" key="1">
    <citation type="submission" date="2025-08" db="UniProtKB">
        <authorList>
            <consortium name="RefSeq"/>
        </authorList>
    </citation>
    <scope>IDENTIFICATION</scope>
    <source>
        <tissue evidence="3">Blood</tissue>
    </source>
</reference>
<protein>
    <submittedName>
        <fullName evidence="3">tRNA wybutosine-synthesizing protein 2 homolog isoform X2</fullName>
    </submittedName>
</protein>
<keyword evidence="1" id="KW-1133">Transmembrane helix</keyword>
<dbReference type="AlphaFoldDB" id="A0A6J2EB44"/>
<organism evidence="2 3">
    <name type="scientific">Zalophus californianus</name>
    <name type="common">California sealion</name>
    <dbReference type="NCBI Taxonomy" id="9704"/>
    <lineage>
        <taxon>Eukaryota</taxon>
        <taxon>Metazoa</taxon>
        <taxon>Chordata</taxon>
        <taxon>Craniata</taxon>
        <taxon>Vertebrata</taxon>
        <taxon>Euteleostomi</taxon>
        <taxon>Mammalia</taxon>
        <taxon>Eutheria</taxon>
        <taxon>Laurasiatheria</taxon>
        <taxon>Carnivora</taxon>
        <taxon>Caniformia</taxon>
        <taxon>Pinnipedia</taxon>
        <taxon>Otariidae</taxon>
        <taxon>Zalophus</taxon>
    </lineage>
</organism>
<name>A0A6J2EB44_ZALCA</name>
<evidence type="ECO:0000313" key="3">
    <source>
        <dbReference type="RefSeq" id="XP_027465451.1"/>
    </source>
</evidence>
<evidence type="ECO:0000313" key="2">
    <source>
        <dbReference type="Proteomes" id="UP000515165"/>
    </source>
</evidence>
<evidence type="ECO:0000256" key="1">
    <source>
        <dbReference type="SAM" id="Phobius"/>
    </source>
</evidence>